<evidence type="ECO:0000313" key="2">
    <source>
        <dbReference type="Proteomes" id="UP000292927"/>
    </source>
</evidence>
<reference evidence="1 2" key="1">
    <citation type="submission" date="2019-02" db="EMBL/GenBank/DDBJ databases">
        <title>Genomic Encyclopedia of Type Strains, Phase IV (KMG-IV): sequencing the most valuable type-strain genomes for metagenomic binning, comparative biology and taxonomic classification.</title>
        <authorList>
            <person name="Goeker M."/>
        </authorList>
    </citation>
    <scope>NUCLEOTIDE SEQUENCE [LARGE SCALE GENOMIC DNA]</scope>
    <source>
        <strain evidence="1 2">DSM 29486</strain>
    </source>
</reference>
<protein>
    <submittedName>
        <fullName evidence="1">Uncharacterized protein</fullName>
    </submittedName>
</protein>
<sequence length="316" mass="37049">MVIDYIGNYMEGDAWEGLCDEWYRERYQSEGYQKIPSIAGGDAGIEGFTHTGIVYQCYCPERGYADNELYEHLRKKMTTDINKLIDGKYKERLISLGVPKIQEWHFVTPEYKDSKILIHAKNKTDLVLQKKADSPKDFDYIADNFKIIVKVAEDFKLEFTRLFRSKCSDVKLDLTLKNTSEIDWEKCDSEKAENIKRKVRAVMGNISVDDMNYKDIVRRYIEYYMRGREILSDLHVSFPRIYEEIQELESTCKNEVEIRTKMNVDKSINGKLFSELIKEFGDRLESEFDNLSFASVSELKQDMVGSWLADCSMEFR</sequence>
<dbReference type="Proteomes" id="UP000292927">
    <property type="component" value="Unassembled WGS sequence"/>
</dbReference>
<evidence type="ECO:0000313" key="1">
    <source>
        <dbReference type="EMBL" id="RZT02811.1"/>
    </source>
</evidence>
<name>A0A4Q7PP86_9FIRM</name>
<proteinExistence type="predicted"/>
<dbReference type="EMBL" id="SGXF01000001">
    <property type="protein sequence ID" value="RZT02811.1"/>
    <property type="molecule type" value="Genomic_DNA"/>
</dbReference>
<dbReference type="RefSeq" id="WP_130433510.1">
    <property type="nucleotide sequence ID" value="NZ_SGXF01000001.1"/>
</dbReference>
<dbReference type="OrthoDB" id="2962756at2"/>
<accession>A0A4Q7PP86</accession>
<keyword evidence="2" id="KW-1185">Reference proteome</keyword>
<comment type="caution">
    <text evidence="1">The sequence shown here is derived from an EMBL/GenBank/DDBJ whole genome shotgun (WGS) entry which is preliminary data.</text>
</comment>
<dbReference type="AlphaFoldDB" id="A0A4Q7PP86"/>
<organism evidence="1 2">
    <name type="scientific">Cuneatibacter caecimuris</name>
    <dbReference type="NCBI Taxonomy" id="1796618"/>
    <lineage>
        <taxon>Bacteria</taxon>
        <taxon>Bacillati</taxon>
        <taxon>Bacillota</taxon>
        <taxon>Clostridia</taxon>
        <taxon>Lachnospirales</taxon>
        <taxon>Lachnospiraceae</taxon>
        <taxon>Cuneatibacter</taxon>
    </lineage>
</organism>
<gene>
    <name evidence="1" type="ORF">EV209_0938</name>
</gene>